<evidence type="ECO:0000256" key="3">
    <source>
        <dbReference type="ARBA" id="ARBA00023157"/>
    </source>
</evidence>
<gene>
    <name evidence="6" type="ORF">SAMN02927921_00375</name>
</gene>
<keyword evidence="4" id="KW-0676">Redox-active center</keyword>
<dbReference type="InterPro" id="IPR036249">
    <property type="entry name" value="Thioredoxin-like_sf"/>
</dbReference>
<dbReference type="Gene3D" id="3.40.30.10">
    <property type="entry name" value="Glutaredoxin"/>
    <property type="match status" value="1"/>
</dbReference>
<evidence type="ECO:0000256" key="2">
    <source>
        <dbReference type="ARBA" id="ARBA00022748"/>
    </source>
</evidence>
<evidence type="ECO:0000256" key="4">
    <source>
        <dbReference type="ARBA" id="ARBA00023284"/>
    </source>
</evidence>
<dbReference type="InterPro" id="IPR017937">
    <property type="entry name" value="Thioredoxin_CS"/>
</dbReference>
<dbReference type="PANTHER" id="PTHR42852:SF6">
    <property type="entry name" value="THIOL:DISULFIDE INTERCHANGE PROTEIN DSBE"/>
    <property type="match status" value="1"/>
</dbReference>
<dbReference type="GO" id="GO:0017004">
    <property type="term" value="P:cytochrome complex assembly"/>
    <property type="evidence" value="ECO:0007669"/>
    <property type="project" value="UniProtKB-KW"/>
</dbReference>
<dbReference type="RefSeq" id="WP_083564732.1">
    <property type="nucleotide sequence ID" value="NZ_FPJE01000002.1"/>
</dbReference>
<comment type="subcellular location">
    <subcellularLocation>
        <location evidence="1">Cell envelope</location>
    </subcellularLocation>
</comment>
<protein>
    <submittedName>
        <fullName evidence="6">Peroxiredoxin</fullName>
    </submittedName>
</protein>
<dbReference type="GO" id="GO:0016491">
    <property type="term" value="F:oxidoreductase activity"/>
    <property type="evidence" value="ECO:0007669"/>
    <property type="project" value="InterPro"/>
</dbReference>
<dbReference type="InterPro" id="IPR000866">
    <property type="entry name" value="AhpC/TSA"/>
</dbReference>
<keyword evidence="2" id="KW-0201">Cytochrome c-type biogenesis</keyword>
<keyword evidence="7" id="KW-1185">Reference proteome</keyword>
<dbReference type="Pfam" id="PF00578">
    <property type="entry name" value="AhpC-TSA"/>
    <property type="match status" value="1"/>
</dbReference>
<dbReference type="CDD" id="cd02966">
    <property type="entry name" value="TlpA_like_family"/>
    <property type="match status" value="1"/>
</dbReference>
<accession>A0A1K1M4I1</accession>
<proteinExistence type="predicted"/>
<dbReference type="OrthoDB" id="1069091at2"/>
<dbReference type="Pfam" id="PF14289">
    <property type="entry name" value="DUF4369"/>
    <property type="match status" value="1"/>
</dbReference>
<evidence type="ECO:0000313" key="6">
    <source>
        <dbReference type="EMBL" id="SFW18036.1"/>
    </source>
</evidence>
<dbReference type="InterPro" id="IPR025380">
    <property type="entry name" value="DUF4369"/>
</dbReference>
<evidence type="ECO:0000313" key="7">
    <source>
        <dbReference type="Proteomes" id="UP000182248"/>
    </source>
</evidence>
<dbReference type="AlphaFoldDB" id="A0A1K1M4I1"/>
<dbReference type="Proteomes" id="UP000182248">
    <property type="component" value="Unassembled WGS sequence"/>
</dbReference>
<dbReference type="STRING" id="1150368.SAMN02927921_00375"/>
<reference evidence="6 7" key="1">
    <citation type="submission" date="2016-11" db="EMBL/GenBank/DDBJ databases">
        <authorList>
            <person name="Jaros S."/>
            <person name="Januszkiewicz K."/>
            <person name="Wedrychowicz H."/>
        </authorList>
    </citation>
    <scope>NUCLEOTIDE SEQUENCE [LARGE SCALE GENOMIC DNA]</scope>
    <source>
        <strain evidence="6 7">CGMCC 1.12145</strain>
    </source>
</reference>
<dbReference type="PROSITE" id="PS51352">
    <property type="entry name" value="THIOREDOXIN_2"/>
    <property type="match status" value="1"/>
</dbReference>
<feature type="domain" description="Thioredoxin" evidence="5">
    <location>
        <begin position="237"/>
        <end position="379"/>
    </location>
</feature>
<keyword evidence="3" id="KW-1015">Disulfide bond</keyword>
<dbReference type="PANTHER" id="PTHR42852">
    <property type="entry name" value="THIOL:DISULFIDE INTERCHANGE PROTEIN DSBE"/>
    <property type="match status" value="1"/>
</dbReference>
<dbReference type="GO" id="GO:0030313">
    <property type="term" value="C:cell envelope"/>
    <property type="evidence" value="ECO:0007669"/>
    <property type="project" value="UniProtKB-SubCell"/>
</dbReference>
<dbReference type="InterPro" id="IPR050553">
    <property type="entry name" value="Thioredoxin_ResA/DsbE_sf"/>
</dbReference>
<dbReference type="EMBL" id="FPJE01000002">
    <property type="protein sequence ID" value="SFW18036.1"/>
    <property type="molecule type" value="Genomic_DNA"/>
</dbReference>
<organism evidence="6 7">
    <name type="scientific">Sinomicrobium oceani</name>
    <dbReference type="NCBI Taxonomy" id="1150368"/>
    <lineage>
        <taxon>Bacteria</taxon>
        <taxon>Pseudomonadati</taxon>
        <taxon>Bacteroidota</taxon>
        <taxon>Flavobacteriia</taxon>
        <taxon>Flavobacteriales</taxon>
        <taxon>Flavobacteriaceae</taxon>
        <taxon>Sinomicrobium</taxon>
    </lineage>
</organism>
<dbReference type="SUPFAM" id="SSF52833">
    <property type="entry name" value="Thioredoxin-like"/>
    <property type="match status" value="1"/>
</dbReference>
<name>A0A1K1M4I1_9FLAO</name>
<dbReference type="GO" id="GO:0016209">
    <property type="term" value="F:antioxidant activity"/>
    <property type="evidence" value="ECO:0007669"/>
    <property type="project" value="InterPro"/>
</dbReference>
<dbReference type="InterPro" id="IPR013766">
    <property type="entry name" value="Thioredoxin_domain"/>
</dbReference>
<dbReference type="PROSITE" id="PS00194">
    <property type="entry name" value="THIOREDOXIN_1"/>
    <property type="match status" value="1"/>
</dbReference>
<evidence type="ECO:0000259" key="5">
    <source>
        <dbReference type="PROSITE" id="PS51352"/>
    </source>
</evidence>
<evidence type="ECO:0000256" key="1">
    <source>
        <dbReference type="ARBA" id="ARBA00004196"/>
    </source>
</evidence>
<sequence>MRRVYSKMAAIAVCGTMFCSSCKTEVKDMGYEISGNIEGMDSGYIYLQAMEAGGKTDSSEVKKGGFVFRGSVEEPLLYLLKFKEEDNGLRFVLSNEHIEIGAHKDSLYKARISGASENQVYQDFYENVFSLIRKKAGPVYRFSDSLSQGGKVKLTPEQQNLMDSKWEALSSYADSVQSLYITKYRDRVAAAMIIQDRYITYPDFDRADILFDTLTRDVRTSFFGKKIKEAIEKFKRTGIGQPAPDFSQPDRDGEMISLSDFRGGYVFLDFWASWCGPCRKENPNVLQAYAKYKDSGLTVVGVSLDSKKALWEKAIAEDKLPWLHLSDLKGFDNEAAVKYGINSIPQNFLIDPEGVIIAKNLREEALQETLAKVFNKETDE</sequence>